<dbReference type="GO" id="GO:0004802">
    <property type="term" value="F:transketolase activity"/>
    <property type="evidence" value="ECO:0007669"/>
    <property type="project" value="UniProtKB-UniRule"/>
</dbReference>
<evidence type="ECO:0000256" key="13">
    <source>
        <dbReference type="PIRSR" id="PIRSR605478-2"/>
    </source>
</evidence>
<evidence type="ECO:0000256" key="12">
    <source>
        <dbReference type="PIRSR" id="PIRSR605478-1"/>
    </source>
</evidence>
<sequence length="698" mass="75327">MGFRFLTKHSENMAITANDLSQLSINTIRTLAMDGVEAAGCGHPGTPMALAPVTYQLWTETLNYDPQSPHWLNRDRYVLSCGHASMLIYSMLHLAGVRKVSADGKITDELSVSLDALRNFRQFDSATPGHPEFGHTTGVETTTGPLGQGCGNSVGMAIAGKWLAARYNRPKFELFDYNVYTQCSDGDLMEGVSCEAASLAGHLKLDNLCWIYDDNSITIEGRTKLAFSEDVATRFEGLGWNVVRVDDPNDLGALSVAYDAFQNCSDAPTLIIVKTIIGYGAPNKADTSKAHGEALGAEEVKLTKEAYGWPADAQFLVPPEVTEHFQNTLGQRGREARETWEALFADYQKAHPAETKELLQMQRRELPADWDGDLVEFPADAKGVATRNSGGKALNAFAKKIPWLLGGSADLAPSTKTLLEFDNTGNFSSEDYAGRNFHFGIREHAMAAAVNGMALCGLRPYGATFFVFSDYLRPAMRLSAIMGIPSVLVFTHDSIGVGEDGPTHQPVEQLAAARAIPGLVVIRPGDANESVYAWKAALENSHRPTAIVLTRQNLPTLDRTKFAPAAGLLKGGYVVSDAPGGIPEVLLLATGSELSLAVAAQEDLAKTGVMARVVSLPSFELFDEQPQAYRDEVLPPQVTARVAVEAGVRQGWDRYLSGNGAFVGMNGFGMSAPFEQIYEAVGITSANVVAEAKRLLGK</sequence>
<evidence type="ECO:0000256" key="11">
    <source>
        <dbReference type="NCBIfam" id="TIGR00232"/>
    </source>
</evidence>
<comment type="cofactor">
    <cofactor evidence="15">
        <name>Mg(2+)</name>
        <dbReference type="ChEBI" id="CHEBI:18420"/>
    </cofactor>
    <text evidence="15">Binds 1 Mg(2+) ion per subunit. Can also utilize other divalent metal cations, such as Ca(2+), Mn(2+) and Co(2+).</text>
</comment>
<dbReference type="Pfam" id="PF02779">
    <property type="entry name" value="Transket_pyr"/>
    <property type="match status" value="1"/>
</dbReference>
<feature type="binding site" evidence="13">
    <location>
        <position position="387"/>
    </location>
    <ligand>
        <name>substrate</name>
    </ligand>
</feature>
<evidence type="ECO:0000256" key="5">
    <source>
        <dbReference type="ARBA" id="ARBA00013152"/>
    </source>
</evidence>
<dbReference type="PANTHER" id="PTHR43522:SF2">
    <property type="entry name" value="TRANSKETOLASE 1-RELATED"/>
    <property type="match status" value="1"/>
</dbReference>
<dbReference type="InterPro" id="IPR005474">
    <property type="entry name" value="Transketolase_N"/>
</dbReference>
<dbReference type="Gene3D" id="3.40.50.970">
    <property type="match status" value="2"/>
</dbReference>
<dbReference type="Gene3D" id="3.40.50.920">
    <property type="match status" value="1"/>
</dbReference>
<comment type="caution">
    <text evidence="18">The sequence shown here is derived from an EMBL/GenBank/DDBJ whole genome shotgun (WGS) entry which is preliminary data.</text>
</comment>
<dbReference type="Pfam" id="PF00456">
    <property type="entry name" value="Transketolase_N"/>
    <property type="match status" value="1"/>
</dbReference>
<comment type="similarity">
    <text evidence="3">Belongs to the transketolase family.</text>
</comment>
<dbReference type="InterPro" id="IPR005478">
    <property type="entry name" value="Transketolase_bac-like"/>
</dbReference>
<evidence type="ECO:0000313" key="19">
    <source>
        <dbReference type="Proteomes" id="UP000318437"/>
    </source>
</evidence>
<reference evidence="18 19" key="1">
    <citation type="submission" date="2019-02" db="EMBL/GenBank/DDBJ databases">
        <title>Deep-cultivation of Planctomycetes and their phenomic and genomic characterization uncovers novel biology.</title>
        <authorList>
            <person name="Wiegand S."/>
            <person name="Jogler M."/>
            <person name="Boedeker C."/>
            <person name="Pinto D."/>
            <person name="Vollmers J."/>
            <person name="Rivas-Marin E."/>
            <person name="Kohn T."/>
            <person name="Peeters S.H."/>
            <person name="Heuer A."/>
            <person name="Rast P."/>
            <person name="Oberbeckmann S."/>
            <person name="Bunk B."/>
            <person name="Jeske O."/>
            <person name="Meyerdierks A."/>
            <person name="Storesund J.E."/>
            <person name="Kallscheuer N."/>
            <person name="Luecker S."/>
            <person name="Lage O.M."/>
            <person name="Pohl T."/>
            <person name="Merkel B.J."/>
            <person name="Hornburger P."/>
            <person name="Mueller R.-W."/>
            <person name="Bruemmer F."/>
            <person name="Labrenz M."/>
            <person name="Spormann A.M."/>
            <person name="Op Den Camp H."/>
            <person name="Overmann J."/>
            <person name="Amann R."/>
            <person name="Jetten M.S.M."/>
            <person name="Mascher T."/>
            <person name="Medema M.H."/>
            <person name="Devos D.P."/>
            <person name="Kaster A.-K."/>
            <person name="Ovreas L."/>
            <person name="Rohde M."/>
            <person name="Galperin M.Y."/>
            <person name="Jogler C."/>
        </authorList>
    </citation>
    <scope>NUCLEOTIDE SEQUENCE [LARGE SCALE GENOMIC DNA]</scope>
    <source>
        <strain evidence="18 19">Pla144</strain>
    </source>
</reference>
<evidence type="ECO:0000256" key="1">
    <source>
        <dbReference type="ARBA" id="ARBA00001913"/>
    </source>
</evidence>
<dbReference type="FunFam" id="3.40.50.970:FF:000003">
    <property type="entry name" value="Transketolase"/>
    <property type="match status" value="1"/>
</dbReference>
<feature type="binding site" evidence="14">
    <location>
        <position position="83"/>
    </location>
    <ligand>
        <name>thiamine diphosphate</name>
        <dbReference type="ChEBI" id="CHEBI:58937"/>
    </ligand>
</feature>
<feature type="binding site" evidence="13">
    <location>
        <position position="291"/>
    </location>
    <ligand>
        <name>substrate</name>
    </ligand>
</feature>
<feature type="binding site" evidence="14">
    <location>
        <begin position="144"/>
        <end position="146"/>
    </location>
    <ligand>
        <name>thiamine diphosphate</name>
        <dbReference type="ChEBI" id="CHEBI:58937"/>
    </ligand>
</feature>
<evidence type="ECO:0000256" key="7">
    <source>
        <dbReference type="ARBA" id="ARBA00022723"/>
    </source>
</evidence>
<evidence type="ECO:0000256" key="2">
    <source>
        <dbReference type="ARBA" id="ARBA00001941"/>
    </source>
</evidence>
<evidence type="ECO:0000256" key="9">
    <source>
        <dbReference type="ARBA" id="ARBA00023052"/>
    </source>
</evidence>
<dbReference type="FunFam" id="3.40.50.970:FF:000004">
    <property type="entry name" value="Transketolase"/>
    <property type="match status" value="1"/>
</dbReference>
<dbReference type="AlphaFoldDB" id="A0A5C6CUU5"/>
<feature type="binding site" evidence="13">
    <location>
        <position position="504"/>
    </location>
    <ligand>
        <name>substrate</name>
    </ligand>
</feature>
<comment type="catalytic activity">
    <reaction evidence="10">
        <text>D-sedoheptulose 7-phosphate + D-glyceraldehyde 3-phosphate = aldehydo-D-ribose 5-phosphate + D-xylulose 5-phosphate</text>
        <dbReference type="Rhea" id="RHEA:10508"/>
        <dbReference type="ChEBI" id="CHEBI:57483"/>
        <dbReference type="ChEBI" id="CHEBI:57737"/>
        <dbReference type="ChEBI" id="CHEBI:58273"/>
        <dbReference type="ChEBI" id="CHEBI:59776"/>
        <dbReference type="EC" id="2.2.1.1"/>
    </reaction>
</comment>
<evidence type="ECO:0000256" key="16">
    <source>
        <dbReference type="PIRSR" id="PIRSR605478-5"/>
    </source>
</evidence>
<evidence type="ECO:0000313" key="18">
    <source>
        <dbReference type="EMBL" id="TWU27267.1"/>
    </source>
</evidence>
<keyword evidence="7 15" id="KW-0479">Metal-binding</keyword>
<feature type="binding site" evidence="14">
    <location>
        <position position="468"/>
    </location>
    <ligand>
        <name>thiamine diphosphate</name>
        <dbReference type="ChEBI" id="CHEBI:58937"/>
    </ligand>
</feature>
<keyword evidence="9 14" id="KW-0786">Thiamine pyrophosphate</keyword>
<dbReference type="InterPro" id="IPR009014">
    <property type="entry name" value="Transketo_C/PFOR_II"/>
</dbReference>
<feature type="binding site" evidence="13">
    <location>
        <position position="414"/>
    </location>
    <ligand>
        <name>substrate</name>
    </ligand>
</feature>
<feature type="binding site" evidence="13">
    <location>
        <position position="500"/>
    </location>
    <ligand>
        <name>substrate</name>
    </ligand>
</feature>
<feature type="active site" description="Proton donor" evidence="12">
    <location>
        <position position="443"/>
    </location>
</feature>
<feature type="binding site" evidence="13">
    <location>
        <position position="43"/>
    </location>
    <ligand>
        <name>substrate</name>
    </ligand>
</feature>
<feature type="binding site" evidence="14">
    <location>
        <position position="215"/>
    </location>
    <ligand>
        <name>thiamine diphosphate</name>
        <dbReference type="ChEBI" id="CHEBI:58937"/>
    </ligand>
</feature>
<comment type="subunit">
    <text evidence="4">Homodimer.</text>
</comment>
<feature type="binding site" evidence="13">
    <location>
        <position position="492"/>
    </location>
    <ligand>
        <name>substrate</name>
    </ligand>
</feature>
<dbReference type="Pfam" id="PF22613">
    <property type="entry name" value="Transketolase_C_1"/>
    <property type="match status" value="1"/>
</dbReference>
<evidence type="ECO:0000256" key="6">
    <source>
        <dbReference type="ARBA" id="ARBA00022679"/>
    </source>
</evidence>
<dbReference type="EMBL" id="SJPS01000003">
    <property type="protein sequence ID" value="TWU27267.1"/>
    <property type="molecule type" value="Genomic_DNA"/>
</dbReference>
<dbReference type="InterPro" id="IPR033247">
    <property type="entry name" value="Transketolase_fam"/>
</dbReference>
<name>A0A5C6CUU5_9BACT</name>
<feature type="binding site" evidence="14">
    <location>
        <position position="291"/>
    </location>
    <ligand>
        <name>thiamine diphosphate</name>
        <dbReference type="ChEBI" id="CHEBI:58937"/>
    </ligand>
</feature>
<feature type="binding site" evidence="15">
    <location>
        <position position="185"/>
    </location>
    <ligand>
        <name>Mg(2+)</name>
        <dbReference type="ChEBI" id="CHEBI:18420"/>
    </ligand>
</feature>
<evidence type="ECO:0000256" key="8">
    <source>
        <dbReference type="ARBA" id="ARBA00022842"/>
    </source>
</evidence>
<dbReference type="SUPFAM" id="SSF52922">
    <property type="entry name" value="TK C-terminal domain-like"/>
    <property type="match status" value="1"/>
</dbReference>
<dbReference type="NCBIfam" id="TIGR00232">
    <property type="entry name" value="tktlase_bact"/>
    <property type="match status" value="1"/>
</dbReference>
<dbReference type="PANTHER" id="PTHR43522">
    <property type="entry name" value="TRANSKETOLASE"/>
    <property type="match status" value="1"/>
</dbReference>
<dbReference type="FunFam" id="3.40.50.920:FF:000003">
    <property type="entry name" value="Transketolase"/>
    <property type="match status" value="1"/>
</dbReference>
<evidence type="ECO:0000256" key="4">
    <source>
        <dbReference type="ARBA" id="ARBA00011738"/>
    </source>
</evidence>
<dbReference type="GO" id="GO:0005829">
    <property type="term" value="C:cytosol"/>
    <property type="evidence" value="ECO:0007669"/>
    <property type="project" value="TreeGrafter"/>
</dbReference>
<dbReference type="SMART" id="SM00861">
    <property type="entry name" value="Transket_pyr"/>
    <property type="match status" value="1"/>
</dbReference>
<evidence type="ECO:0000259" key="17">
    <source>
        <dbReference type="SMART" id="SM00861"/>
    </source>
</evidence>
<comment type="cofactor">
    <cofactor evidence="14">
        <name>thiamine diphosphate</name>
        <dbReference type="ChEBI" id="CHEBI:58937"/>
    </cofactor>
    <text evidence="14">Binds 1 thiamine pyrophosphate per subunit. During the reaction, the substrate forms a covalent intermediate with the cofactor.</text>
</comment>
<keyword evidence="6 18" id="KW-0808">Transferase</keyword>
<accession>A0A5C6CUU5</accession>
<dbReference type="PROSITE" id="PS00802">
    <property type="entry name" value="TRANSKETOLASE_2"/>
    <property type="match status" value="1"/>
</dbReference>
<evidence type="ECO:0000256" key="15">
    <source>
        <dbReference type="PIRSR" id="PIRSR605478-4"/>
    </source>
</evidence>
<dbReference type="InterPro" id="IPR020826">
    <property type="entry name" value="Transketolase_BS"/>
</dbReference>
<feature type="site" description="Important for catalytic activity" evidence="16">
    <location>
        <position position="43"/>
    </location>
</feature>
<evidence type="ECO:0000256" key="14">
    <source>
        <dbReference type="PIRSR" id="PIRSR605478-3"/>
    </source>
</evidence>
<organism evidence="18 19">
    <name type="scientific">Bythopirellula polymerisocia</name>
    <dbReference type="NCBI Taxonomy" id="2528003"/>
    <lineage>
        <taxon>Bacteria</taxon>
        <taxon>Pseudomonadati</taxon>
        <taxon>Planctomycetota</taxon>
        <taxon>Planctomycetia</taxon>
        <taxon>Pirellulales</taxon>
        <taxon>Lacipirellulaceae</taxon>
        <taxon>Bythopirellula</taxon>
    </lineage>
</organism>
<dbReference type="SUPFAM" id="SSF52518">
    <property type="entry name" value="Thiamin diphosphate-binding fold (THDP-binding)"/>
    <property type="match status" value="2"/>
</dbReference>
<dbReference type="Proteomes" id="UP000318437">
    <property type="component" value="Unassembled WGS sequence"/>
</dbReference>
<feature type="binding site" evidence="14">
    <location>
        <position position="186"/>
    </location>
    <ligand>
        <name>thiamine diphosphate</name>
        <dbReference type="ChEBI" id="CHEBI:58937"/>
    </ligand>
</feature>
<dbReference type="CDD" id="cd07033">
    <property type="entry name" value="TPP_PYR_DXS_TK_like"/>
    <property type="match status" value="1"/>
</dbReference>
<feature type="domain" description="Transketolase-like pyrimidine-binding" evidence="17">
    <location>
        <begin position="384"/>
        <end position="556"/>
    </location>
</feature>
<proteinExistence type="inferred from homology"/>
<keyword evidence="8 15" id="KW-0460">Magnesium</keyword>
<dbReference type="GO" id="GO:0046872">
    <property type="term" value="F:metal ion binding"/>
    <property type="evidence" value="ECO:0007669"/>
    <property type="project" value="UniProtKB-KW"/>
</dbReference>
<dbReference type="InterPro" id="IPR029061">
    <property type="entry name" value="THDP-binding"/>
</dbReference>
<feature type="binding site" evidence="15">
    <location>
        <position position="215"/>
    </location>
    <ligand>
        <name>Mg(2+)</name>
        <dbReference type="ChEBI" id="CHEBI:18420"/>
    </ligand>
</feature>
<keyword evidence="19" id="KW-1185">Reference proteome</keyword>
<dbReference type="InterPro" id="IPR055152">
    <property type="entry name" value="Transketolase-like_C_2"/>
</dbReference>
<dbReference type="CDD" id="cd02012">
    <property type="entry name" value="TPP_TK"/>
    <property type="match status" value="1"/>
</dbReference>
<protein>
    <recommendedName>
        <fullName evidence="5 11">Transketolase</fullName>
        <ecNumber evidence="5 11">2.2.1.1</ecNumber>
    </recommendedName>
</protein>
<comment type="cofactor">
    <cofactor evidence="1">
        <name>Ca(2+)</name>
        <dbReference type="ChEBI" id="CHEBI:29108"/>
    </cofactor>
</comment>
<feature type="binding site" evidence="15">
    <location>
        <position position="217"/>
    </location>
    <ligand>
        <name>Mg(2+)</name>
        <dbReference type="ChEBI" id="CHEBI:18420"/>
    </ligand>
</feature>
<feature type="binding site" evidence="13">
    <location>
        <position position="551"/>
    </location>
    <ligand>
        <name>substrate</name>
    </ligand>
</feature>
<feature type="site" description="Important for catalytic activity" evidence="16">
    <location>
        <position position="291"/>
    </location>
</feature>
<dbReference type="GO" id="GO:0009052">
    <property type="term" value="P:pentose-phosphate shunt, non-oxidative branch"/>
    <property type="evidence" value="ECO:0007669"/>
    <property type="project" value="UniProtKB-ARBA"/>
</dbReference>
<evidence type="ECO:0000256" key="3">
    <source>
        <dbReference type="ARBA" id="ARBA00007131"/>
    </source>
</evidence>
<comment type="cofactor">
    <cofactor evidence="2">
        <name>Co(2+)</name>
        <dbReference type="ChEBI" id="CHEBI:48828"/>
    </cofactor>
</comment>
<dbReference type="EC" id="2.2.1.1" evidence="5 11"/>
<evidence type="ECO:0000256" key="10">
    <source>
        <dbReference type="ARBA" id="ARBA00049473"/>
    </source>
</evidence>
<dbReference type="InterPro" id="IPR005475">
    <property type="entry name" value="Transketolase-like_Pyr-bd"/>
</dbReference>
<gene>
    <name evidence="18" type="primary">tkt</name>
    <name evidence="18" type="ORF">Pla144_20390</name>
</gene>